<reference evidence="1 2" key="1">
    <citation type="submission" date="2024-07" db="EMBL/GenBank/DDBJ databases">
        <title>Section-level genome sequencing and comparative genomics of Aspergillus sections Usti and Cavernicolus.</title>
        <authorList>
            <consortium name="Lawrence Berkeley National Laboratory"/>
            <person name="Nybo J.L."/>
            <person name="Vesth T.C."/>
            <person name="Theobald S."/>
            <person name="Frisvad J.C."/>
            <person name="Larsen T.O."/>
            <person name="Kjaerboelling I."/>
            <person name="Rothschild-Mancinelli K."/>
            <person name="Lyhne E.K."/>
            <person name="Kogle M.E."/>
            <person name="Barry K."/>
            <person name="Clum A."/>
            <person name="Na H."/>
            <person name="Ledsgaard L."/>
            <person name="Lin J."/>
            <person name="Lipzen A."/>
            <person name="Kuo A."/>
            <person name="Riley R."/>
            <person name="Mondo S."/>
            <person name="LaButti K."/>
            <person name="Haridas S."/>
            <person name="Pangalinan J."/>
            <person name="Salamov A.A."/>
            <person name="Simmons B.A."/>
            <person name="Magnuson J.K."/>
            <person name="Chen J."/>
            <person name="Drula E."/>
            <person name="Henrissat B."/>
            <person name="Wiebenga A."/>
            <person name="Lubbers R.J."/>
            <person name="Gomes A.C."/>
            <person name="Macurrencykelacurrency M.R."/>
            <person name="Stajich J."/>
            <person name="Grigoriev I.V."/>
            <person name="Mortensen U.H."/>
            <person name="De vries R.P."/>
            <person name="Baker S.E."/>
            <person name="Andersen M.R."/>
        </authorList>
    </citation>
    <scope>NUCLEOTIDE SEQUENCE [LARGE SCALE GENOMIC DNA]</scope>
    <source>
        <strain evidence="1 2">CBS 756.74</strain>
    </source>
</reference>
<accession>A0ABR4KZ49</accession>
<organism evidence="1 2">
    <name type="scientific">Aspergillus pseudodeflectus</name>
    <dbReference type="NCBI Taxonomy" id="176178"/>
    <lineage>
        <taxon>Eukaryota</taxon>
        <taxon>Fungi</taxon>
        <taxon>Dikarya</taxon>
        <taxon>Ascomycota</taxon>
        <taxon>Pezizomycotina</taxon>
        <taxon>Eurotiomycetes</taxon>
        <taxon>Eurotiomycetidae</taxon>
        <taxon>Eurotiales</taxon>
        <taxon>Aspergillaceae</taxon>
        <taxon>Aspergillus</taxon>
        <taxon>Aspergillus subgen. Nidulantes</taxon>
    </lineage>
</organism>
<protein>
    <submittedName>
        <fullName evidence="1">Uncharacterized protein</fullName>
    </submittedName>
</protein>
<gene>
    <name evidence="1" type="ORF">BJX68DRAFT_178832</name>
</gene>
<dbReference type="GeneID" id="98152340"/>
<comment type="caution">
    <text evidence="1">The sequence shown here is derived from an EMBL/GenBank/DDBJ whole genome shotgun (WGS) entry which is preliminary data.</text>
</comment>
<proteinExistence type="predicted"/>
<sequence length="211" mass="23876">MISCTIISTVGQFKDLSCQPASSIAEKISTTEWDGRSQAHQPVSCDEKEANDIPELGFERNARGTTCPYKTFSKDGLATRSRTPAHHMHSAGAMLRFHDTSMLDCLALIMVTHSRMFDISFRRKLEVRSSSKSHASRDRVTIRERVSFFFVILKVEKPTDPTRRVVKHQSRKLMIASKRIVFARARDAFLESSRFTNIAVCSIMMTISSNL</sequence>
<keyword evidence="2" id="KW-1185">Reference proteome</keyword>
<evidence type="ECO:0000313" key="2">
    <source>
        <dbReference type="Proteomes" id="UP001610444"/>
    </source>
</evidence>
<name>A0ABR4KZ49_9EURO</name>
<dbReference type="RefSeq" id="XP_070903090.1">
    <property type="nucleotide sequence ID" value="XM_071037176.1"/>
</dbReference>
<dbReference type="EMBL" id="JBFXLR010000006">
    <property type="protein sequence ID" value="KAL2857559.1"/>
    <property type="molecule type" value="Genomic_DNA"/>
</dbReference>
<evidence type="ECO:0000313" key="1">
    <source>
        <dbReference type="EMBL" id="KAL2857559.1"/>
    </source>
</evidence>
<dbReference type="Proteomes" id="UP001610444">
    <property type="component" value="Unassembled WGS sequence"/>
</dbReference>